<dbReference type="PROSITE" id="PS51450">
    <property type="entry name" value="LRR"/>
    <property type="match status" value="1"/>
</dbReference>
<evidence type="ECO:0000256" key="1">
    <source>
        <dbReference type="ARBA" id="ARBA00022614"/>
    </source>
</evidence>
<dbReference type="SMART" id="SM00368">
    <property type="entry name" value="LRR_RI"/>
    <property type="match status" value="6"/>
</dbReference>
<evidence type="ECO:0000313" key="7">
    <source>
        <dbReference type="Proteomes" id="UP000261540"/>
    </source>
</evidence>
<evidence type="ECO:0000256" key="3">
    <source>
        <dbReference type="ARBA" id="ARBA00038315"/>
    </source>
</evidence>
<dbReference type="Ensembl" id="ENSPKIT00000038559.1">
    <property type="protein sequence ID" value="ENSPKIP00000014121.1"/>
    <property type="gene ID" value="ENSPKIG00000001310.1"/>
</dbReference>
<dbReference type="PANTHER" id="PTHR24112">
    <property type="entry name" value="LEUCINE-RICH REPEAT, ISOFORM F-RELATED"/>
    <property type="match status" value="1"/>
</dbReference>
<accession>A0A3B3R912</accession>
<dbReference type="InterPro" id="IPR032675">
    <property type="entry name" value="LRR_dom_sf"/>
</dbReference>
<dbReference type="PANTHER" id="PTHR24112:SF9">
    <property type="entry name" value="PROTEIN PHOSPHATASE 1 REGULATORY SUBUNIT 37"/>
    <property type="match status" value="1"/>
</dbReference>
<reference evidence="6" key="2">
    <citation type="submission" date="2025-09" db="UniProtKB">
        <authorList>
            <consortium name="Ensembl"/>
        </authorList>
    </citation>
    <scope>IDENTIFICATION</scope>
</reference>
<comment type="similarity">
    <text evidence="3">Belongs to the PPP1R37 family.</text>
</comment>
<dbReference type="Gene3D" id="3.80.10.10">
    <property type="entry name" value="Ribonuclease Inhibitor"/>
    <property type="match status" value="1"/>
</dbReference>
<dbReference type="Proteomes" id="UP000261540">
    <property type="component" value="Unplaced"/>
</dbReference>
<organism evidence="6 7">
    <name type="scientific">Paramormyrops kingsleyae</name>
    <dbReference type="NCBI Taxonomy" id="1676925"/>
    <lineage>
        <taxon>Eukaryota</taxon>
        <taxon>Metazoa</taxon>
        <taxon>Chordata</taxon>
        <taxon>Craniata</taxon>
        <taxon>Vertebrata</taxon>
        <taxon>Euteleostomi</taxon>
        <taxon>Actinopterygii</taxon>
        <taxon>Neopterygii</taxon>
        <taxon>Teleostei</taxon>
        <taxon>Osteoglossocephala</taxon>
        <taxon>Osteoglossomorpha</taxon>
        <taxon>Osteoglossiformes</taxon>
        <taxon>Mormyridae</taxon>
        <taxon>Paramormyrops</taxon>
    </lineage>
</organism>
<keyword evidence="1" id="KW-0433">Leucine-rich repeat</keyword>
<dbReference type="Pfam" id="PF13516">
    <property type="entry name" value="LRR_6"/>
    <property type="match status" value="2"/>
</dbReference>
<protein>
    <recommendedName>
        <fullName evidence="4">Protein phosphatase 1 regulatory subunit 37</fullName>
    </recommendedName>
    <alternativeName>
        <fullName evidence="5">Leucine-rich repeat-containing protein 68</fullName>
    </alternativeName>
</protein>
<dbReference type="InterPro" id="IPR001611">
    <property type="entry name" value="Leu-rich_rpt"/>
</dbReference>
<dbReference type="GeneTree" id="ENSGT00940000157454"/>
<evidence type="ECO:0000313" key="6">
    <source>
        <dbReference type="Ensembl" id="ENSPKIP00000014121.1"/>
    </source>
</evidence>
<sequence>SLLDMILYYESAKHLDISFNANIGISGWQALSHLIQQQSRSLERLDASDMPLLERPARLLSGSLLTSRLSVLHLDNSSLSGTPLFTLGILKMNTTLRELYLANNKLNSFQDSMQLGDLLKFNQNLKCLDISNNLITDSLEEICDGLKAQRSRLQQLVLWGNHLTNHGMFHLAGVLPSIKTLEILNLGNNSLENQGVQTLKEAFISSPSLLQLDLSSTGITCEVVVLAEFIAESRHIQQLDICENLIGTGGLLALSHALKFNRTLVKVELDKKPKEEE</sequence>
<reference evidence="6" key="1">
    <citation type="submission" date="2025-08" db="UniProtKB">
        <authorList>
            <consortium name="Ensembl"/>
        </authorList>
    </citation>
    <scope>IDENTIFICATION</scope>
</reference>
<dbReference type="InterPro" id="IPR051279">
    <property type="entry name" value="PP1-Reg/Actin-Interact_Protein"/>
</dbReference>
<keyword evidence="2" id="KW-0677">Repeat</keyword>
<proteinExistence type="inferred from homology"/>
<evidence type="ECO:0000256" key="5">
    <source>
        <dbReference type="ARBA" id="ARBA00041209"/>
    </source>
</evidence>
<dbReference type="SUPFAM" id="SSF52047">
    <property type="entry name" value="RNI-like"/>
    <property type="match status" value="1"/>
</dbReference>
<keyword evidence="7" id="KW-1185">Reference proteome</keyword>
<evidence type="ECO:0000256" key="4">
    <source>
        <dbReference type="ARBA" id="ARBA00040684"/>
    </source>
</evidence>
<evidence type="ECO:0000256" key="2">
    <source>
        <dbReference type="ARBA" id="ARBA00022737"/>
    </source>
</evidence>
<name>A0A3B3R912_9TELE</name>
<dbReference type="AlphaFoldDB" id="A0A3B3R912"/>